<dbReference type="EnsemblMetazoa" id="CapteT218483">
    <property type="protein sequence ID" value="CapteP218483"/>
    <property type="gene ID" value="CapteG218483"/>
</dbReference>
<gene>
    <name evidence="1" type="ORF">CAPTEDRAFT_218483</name>
</gene>
<dbReference type="EMBL" id="KB291799">
    <property type="protein sequence ID" value="ELU18755.1"/>
    <property type="molecule type" value="Genomic_DNA"/>
</dbReference>
<dbReference type="Proteomes" id="UP000014760">
    <property type="component" value="Unassembled WGS sequence"/>
</dbReference>
<dbReference type="STRING" id="283909.R7VMF6"/>
<accession>R7VMF6</accession>
<name>R7VMF6_CAPTE</name>
<reference evidence="1 3" key="2">
    <citation type="journal article" date="2013" name="Nature">
        <title>Insights into bilaterian evolution from three spiralian genomes.</title>
        <authorList>
            <person name="Simakov O."/>
            <person name="Marletaz F."/>
            <person name="Cho S.J."/>
            <person name="Edsinger-Gonzales E."/>
            <person name="Havlak P."/>
            <person name="Hellsten U."/>
            <person name="Kuo D.H."/>
            <person name="Larsson T."/>
            <person name="Lv J."/>
            <person name="Arendt D."/>
            <person name="Savage R."/>
            <person name="Osoegawa K."/>
            <person name="de Jong P."/>
            <person name="Grimwood J."/>
            <person name="Chapman J.A."/>
            <person name="Shapiro H."/>
            <person name="Aerts A."/>
            <person name="Otillar R.P."/>
            <person name="Terry A.Y."/>
            <person name="Boore J.L."/>
            <person name="Grigoriev I.V."/>
            <person name="Lindberg D.R."/>
            <person name="Seaver E.C."/>
            <person name="Weisblat D.A."/>
            <person name="Putnam N.H."/>
            <person name="Rokhsar D.S."/>
        </authorList>
    </citation>
    <scope>NUCLEOTIDE SEQUENCE</scope>
    <source>
        <strain evidence="1 3">I ESC-2004</strain>
    </source>
</reference>
<keyword evidence="3" id="KW-1185">Reference proteome</keyword>
<reference evidence="2" key="3">
    <citation type="submission" date="2015-06" db="UniProtKB">
        <authorList>
            <consortium name="EnsemblMetazoa"/>
        </authorList>
    </citation>
    <scope>IDENTIFICATION</scope>
</reference>
<dbReference type="HOGENOM" id="CLU_1519271_0_0_1"/>
<reference evidence="3" key="1">
    <citation type="submission" date="2012-12" db="EMBL/GenBank/DDBJ databases">
        <authorList>
            <person name="Hellsten U."/>
            <person name="Grimwood J."/>
            <person name="Chapman J.A."/>
            <person name="Shapiro H."/>
            <person name="Aerts A."/>
            <person name="Otillar R.P."/>
            <person name="Terry A.Y."/>
            <person name="Boore J.L."/>
            <person name="Simakov O."/>
            <person name="Marletaz F."/>
            <person name="Cho S.-J."/>
            <person name="Edsinger-Gonzales E."/>
            <person name="Havlak P."/>
            <person name="Kuo D.-H."/>
            <person name="Larsson T."/>
            <person name="Lv J."/>
            <person name="Arendt D."/>
            <person name="Savage R."/>
            <person name="Osoegawa K."/>
            <person name="de Jong P."/>
            <person name="Lindberg D.R."/>
            <person name="Seaver E.C."/>
            <person name="Weisblat D.A."/>
            <person name="Putnam N.H."/>
            <person name="Grigoriev I.V."/>
            <person name="Rokhsar D.S."/>
        </authorList>
    </citation>
    <scope>NUCLEOTIDE SEQUENCE</scope>
    <source>
        <strain evidence="3">I ESC-2004</strain>
    </source>
</reference>
<sequence>MTDKELITSWQAVLFLNDMFAKPLKNIAEDHQVKYLLLWAVREGRQIADSWILTKDEKKKLKQYWDRLKKQVQPKSNLRGVRFKRSIYAYYYMHVYTFCPKMKSPYEYRPIFQGATFLFKYLHTDLVKQSSEIVWDEQVQKAFDDMKNSISHLEEDSELLYCKRVNLLHLQAKHLRM</sequence>
<evidence type="ECO:0000313" key="3">
    <source>
        <dbReference type="Proteomes" id="UP000014760"/>
    </source>
</evidence>
<evidence type="ECO:0000313" key="2">
    <source>
        <dbReference type="EnsemblMetazoa" id="CapteP218483"/>
    </source>
</evidence>
<organism evidence="1">
    <name type="scientific">Capitella teleta</name>
    <name type="common">Polychaete worm</name>
    <dbReference type="NCBI Taxonomy" id="283909"/>
    <lineage>
        <taxon>Eukaryota</taxon>
        <taxon>Metazoa</taxon>
        <taxon>Spiralia</taxon>
        <taxon>Lophotrochozoa</taxon>
        <taxon>Annelida</taxon>
        <taxon>Polychaeta</taxon>
        <taxon>Sedentaria</taxon>
        <taxon>Scolecida</taxon>
        <taxon>Capitellidae</taxon>
        <taxon>Capitella</taxon>
    </lineage>
</organism>
<dbReference type="AlphaFoldDB" id="R7VMF6"/>
<evidence type="ECO:0000313" key="1">
    <source>
        <dbReference type="EMBL" id="ELU18755.1"/>
    </source>
</evidence>
<dbReference type="EMBL" id="AMQN01000514">
    <property type="status" value="NOT_ANNOTATED_CDS"/>
    <property type="molecule type" value="Genomic_DNA"/>
</dbReference>
<protein>
    <submittedName>
        <fullName evidence="1 2">Uncharacterized protein</fullName>
    </submittedName>
</protein>
<proteinExistence type="predicted"/>